<dbReference type="Pfam" id="PF02229">
    <property type="entry name" value="PC4"/>
    <property type="match status" value="1"/>
</dbReference>
<comment type="similarity">
    <text evidence="2">Belongs to the transcriptional coactivator PC4 family.</text>
</comment>
<evidence type="ECO:0000256" key="4">
    <source>
        <dbReference type="ARBA" id="ARBA00023125"/>
    </source>
</evidence>
<dbReference type="PANTHER" id="PTHR13215">
    <property type="entry name" value="RNA POLYMERASE II TRANSCRIPTIONAL COACTIVATOR"/>
    <property type="match status" value="1"/>
</dbReference>
<comment type="caution">
    <text evidence="9">The sequence shown here is derived from an EMBL/GenBank/DDBJ whole genome shotgun (WGS) entry which is preliminary data.</text>
</comment>
<proteinExistence type="inferred from homology"/>
<keyword evidence="5" id="KW-0804">Transcription</keyword>
<organism evidence="9 10">
    <name type="scientific">Madurella fahalii</name>
    <dbReference type="NCBI Taxonomy" id="1157608"/>
    <lineage>
        <taxon>Eukaryota</taxon>
        <taxon>Fungi</taxon>
        <taxon>Dikarya</taxon>
        <taxon>Ascomycota</taxon>
        <taxon>Pezizomycotina</taxon>
        <taxon>Sordariomycetes</taxon>
        <taxon>Sordariomycetidae</taxon>
        <taxon>Sordariales</taxon>
        <taxon>Sordariales incertae sedis</taxon>
        <taxon>Madurella</taxon>
    </lineage>
</organism>
<feature type="compositionally biased region" description="Polar residues" evidence="7">
    <location>
        <begin position="119"/>
        <end position="128"/>
    </location>
</feature>
<evidence type="ECO:0000256" key="5">
    <source>
        <dbReference type="ARBA" id="ARBA00023163"/>
    </source>
</evidence>
<reference evidence="9 10" key="1">
    <citation type="submission" date="2024-09" db="EMBL/GenBank/DDBJ databases">
        <title>Itraconazole resistance in Madurella fahalii resulting from another homologue of gene encoding cytochrome P450 14-alpha sterol demethylase (CYP51).</title>
        <authorList>
            <person name="Yoshioka I."/>
            <person name="Fahal A.H."/>
            <person name="Kaneko S."/>
            <person name="Yaguchi T."/>
        </authorList>
    </citation>
    <scope>NUCLEOTIDE SEQUENCE [LARGE SCALE GENOMIC DNA]</scope>
    <source>
        <strain evidence="9 10">IFM 68171</strain>
    </source>
</reference>
<dbReference type="InterPro" id="IPR045125">
    <property type="entry name" value="Sub1/Tcp4-like"/>
</dbReference>
<keyword evidence="3" id="KW-0805">Transcription regulation</keyword>
<dbReference type="RefSeq" id="XP_070915587.1">
    <property type="nucleotide sequence ID" value="XM_071059486.1"/>
</dbReference>
<dbReference type="InterPro" id="IPR003173">
    <property type="entry name" value="PC4_C"/>
</dbReference>
<protein>
    <recommendedName>
        <fullName evidence="8">Transcriptional coactivator p15 (PC4) C-terminal domain-containing protein</fullName>
    </recommendedName>
</protein>
<accession>A0ABQ0G7Z9</accession>
<keyword evidence="4" id="KW-0238">DNA-binding</keyword>
<feature type="region of interest" description="Disordered" evidence="7">
    <location>
        <begin position="107"/>
        <end position="158"/>
    </location>
</feature>
<keyword evidence="10" id="KW-1185">Reference proteome</keyword>
<evidence type="ECO:0000256" key="1">
    <source>
        <dbReference type="ARBA" id="ARBA00004123"/>
    </source>
</evidence>
<evidence type="ECO:0000313" key="9">
    <source>
        <dbReference type="EMBL" id="GAB1313856.1"/>
    </source>
</evidence>
<evidence type="ECO:0000256" key="3">
    <source>
        <dbReference type="ARBA" id="ARBA00023015"/>
    </source>
</evidence>
<keyword evidence="6" id="KW-0539">Nucleus</keyword>
<dbReference type="InterPro" id="IPR009044">
    <property type="entry name" value="ssDNA-bd_transcriptional_reg"/>
</dbReference>
<gene>
    <name evidence="9" type="ORF">MFIFM68171_04066</name>
</gene>
<comment type="subcellular location">
    <subcellularLocation>
        <location evidence="1">Nucleus</location>
    </subcellularLocation>
</comment>
<sequence length="158" mass="17528">MPYNKKRQIGAESDRELQTAKKTKTETKKAKKDLSKGTDAEGNAYWEIGNNRRVGSSQFKGTTLVNIREYYTAPDGDLRPGKKGISLPLDQYKALLKIIPELNEQLRSQGHAVDDPPSAGSSGVQVQNEKPAKPKKPKKSNIEETSEEEDDDDEEVLG</sequence>
<evidence type="ECO:0000256" key="2">
    <source>
        <dbReference type="ARBA" id="ARBA00009001"/>
    </source>
</evidence>
<name>A0ABQ0G7Z9_9PEZI</name>
<dbReference type="Proteomes" id="UP001628179">
    <property type="component" value="Unassembled WGS sequence"/>
</dbReference>
<feature type="domain" description="Transcriptional coactivator p15 (PC4) C-terminal" evidence="8">
    <location>
        <begin position="46"/>
        <end position="98"/>
    </location>
</feature>
<dbReference type="SUPFAM" id="SSF54447">
    <property type="entry name" value="ssDNA-binding transcriptional regulator domain"/>
    <property type="match status" value="1"/>
</dbReference>
<evidence type="ECO:0000313" key="10">
    <source>
        <dbReference type="Proteomes" id="UP001628179"/>
    </source>
</evidence>
<dbReference type="Gene3D" id="2.30.31.10">
    <property type="entry name" value="Transcriptional Coactivator Pc4, Chain A"/>
    <property type="match status" value="1"/>
</dbReference>
<evidence type="ECO:0000256" key="6">
    <source>
        <dbReference type="ARBA" id="ARBA00023242"/>
    </source>
</evidence>
<feature type="compositionally biased region" description="Basic and acidic residues" evidence="7">
    <location>
        <begin position="12"/>
        <end position="39"/>
    </location>
</feature>
<evidence type="ECO:0000256" key="7">
    <source>
        <dbReference type="SAM" id="MobiDB-lite"/>
    </source>
</evidence>
<dbReference type="EMBL" id="BAAFSV010000002">
    <property type="protein sequence ID" value="GAB1313856.1"/>
    <property type="molecule type" value="Genomic_DNA"/>
</dbReference>
<feature type="region of interest" description="Disordered" evidence="7">
    <location>
        <begin position="1"/>
        <end position="48"/>
    </location>
</feature>
<evidence type="ECO:0000259" key="8">
    <source>
        <dbReference type="Pfam" id="PF02229"/>
    </source>
</evidence>
<feature type="compositionally biased region" description="Acidic residues" evidence="7">
    <location>
        <begin position="144"/>
        <end position="158"/>
    </location>
</feature>
<dbReference type="GeneID" id="98174809"/>